<dbReference type="EMBL" id="CAJQZP010000987">
    <property type="protein sequence ID" value="CAG5007039.1"/>
    <property type="molecule type" value="Genomic_DNA"/>
</dbReference>
<dbReference type="AlphaFoldDB" id="A0A8S3X7E0"/>
<reference evidence="1" key="1">
    <citation type="submission" date="2021-04" db="EMBL/GenBank/DDBJ databases">
        <authorList>
            <person name="Tunstrom K."/>
        </authorList>
    </citation>
    <scope>NUCLEOTIDE SEQUENCE</scope>
</reference>
<dbReference type="Proteomes" id="UP000691718">
    <property type="component" value="Unassembled WGS sequence"/>
</dbReference>
<name>A0A8S3X7E0_PARAO</name>
<protein>
    <submittedName>
        <fullName evidence="1">(apollo) hypothetical protein</fullName>
    </submittedName>
</protein>
<proteinExistence type="predicted"/>
<sequence length="114" mass="13449">MVAKPSLLRPRWPGRKCYRRFNQDKKSAWRCAQCKNTKNELSINEVIFKEIRYIKSRVNYTPELLEDVKTIKCKLEELKDACNVNNKRLDEFDARIATTEENVSEIIISRTISP</sequence>
<evidence type="ECO:0000313" key="2">
    <source>
        <dbReference type="Proteomes" id="UP000691718"/>
    </source>
</evidence>
<organism evidence="1 2">
    <name type="scientific">Parnassius apollo</name>
    <name type="common">Apollo butterfly</name>
    <name type="synonym">Papilio apollo</name>
    <dbReference type="NCBI Taxonomy" id="110799"/>
    <lineage>
        <taxon>Eukaryota</taxon>
        <taxon>Metazoa</taxon>
        <taxon>Ecdysozoa</taxon>
        <taxon>Arthropoda</taxon>
        <taxon>Hexapoda</taxon>
        <taxon>Insecta</taxon>
        <taxon>Pterygota</taxon>
        <taxon>Neoptera</taxon>
        <taxon>Endopterygota</taxon>
        <taxon>Lepidoptera</taxon>
        <taxon>Glossata</taxon>
        <taxon>Ditrysia</taxon>
        <taxon>Papilionoidea</taxon>
        <taxon>Papilionidae</taxon>
        <taxon>Parnassiinae</taxon>
        <taxon>Parnassini</taxon>
        <taxon>Parnassius</taxon>
        <taxon>Parnassius</taxon>
    </lineage>
</organism>
<evidence type="ECO:0000313" key="1">
    <source>
        <dbReference type="EMBL" id="CAG5007039.1"/>
    </source>
</evidence>
<keyword evidence="2" id="KW-1185">Reference proteome</keyword>
<gene>
    <name evidence="1" type="ORF">PAPOLLO_LOCUS14847</name>
</gene>
<accession>A0A8S3X7E0</accession>
<comment type="caution">
    <text evidence="1">The sequence shown here is derived from an EMBL/GenBank/DDBJ whole genome shotgun (WGS) entry which is preliminary data.</text>
</comment>